<organism evidence="1">
    <name type="scientific">Rhizophora mucronata</name>
    <name type="common">Asiatic mangrove</name>
    <dbReference type="NCBI Taxonomy" id="61149"/>
    <lineage>
        <taxon>Eukaryota</taxon>
        <taxon>Viridiplantae</taxon>
        <taxon>Streptophyta</taxon>
        <taxon>Embryophyta</taxon>
        <taxon>Tracheophyta</taxon>
        <taxon>Spermatophyta</taxon>
        <taxon>Magnoliopsida</taxon>
        <taxon>eudicotyledons</taxon>
        <taxon>Gunneridae</taxon>
        <taxon>Pentapetalae</taxon>
        <taxon>rosids</taxon>
        <taxon>fabids</taxon>
        <taxon>Malpighiales</taxon>
        <taxon>Rhizophoraceae</taxon>
        <taxon>Rhizophora</taxon>
    </lineage>
</organism>
<reference evidence="1" key="1">
    <citation type="submission" date="2018-02" db="EMBL/GenBank/DDBJ databases">
        <title>Rhizophora mucronata_Transcriptome.</title>
        <authorList>
            <person name="Meera S.P."/>
            <person name="Sreeshan A."/>
            <person name="Augustine A."/>
        </authorList>
    </citation>
    <scope>NUCLEOTIDE SEQUENCE</scope>
    <source>
        <tissue evidence="1">Leaf</tissue>
    </source>
</reference>
<name>A0A2P2K1P7_RHIMU</name>
<sequence>MMAIQLLYPSTFPFSDGLLLLGRFSTMLNFQKG</sequence>
<dbReference type="AlphaFoldDB" id="A0A2P2K1P7"/>
<dbReference type="EMBL" id="GGEC01019145">
    <property type="protein sequence ID" value="MBW99628.1"/>
    <property type="molecule type" value="Transcribed_RNA"/>
</dbReference>
<proteinExistence type="predicted"/>
<evidence type="ECO:0000313" key="1">
    <source>
        <dbReference type="EMBL" id="MBW99628.1"/>
    </source>
</evidence>
<accession>A0A2P2K1P7</accession>
<protein>
    <submittedName>
        <fullName evidence="1">Phospholipase A1 LCAT3 isoform X1</fullName>
    </submittedName>
</protein>